<comment type="caution">
    <text evidence="1">The sequence shown here is derived from an EMBL/GenBank/DDBJ whole genome shotgun (WGS) entry which is preliminary data.</text>
</comment>
<dbReference type="OrthoDB" id="550575at2759"/>
<sequence length="188" mass="21024">MVLLNGERAVVLLFVTAIQYALFIEIAVESHGSTLLFNTSLFGIVGVTDKCLEALSKSCSNTITMLDVNGCIGIKKRSREELLKLFPHVRCFKVHSQYIIPSNLISSRCVLKDSFGGGYPSWSCGLKAHTVKERLFVNAQTVVSIWGNIFAKFANSLTMIPPRSSFTDADFDDIREEWAIYVSNFIFR</sequence>
<reference evidence="1 2" key="1">
    <citation type="journal article" date="2018" name="Mol. Plant">
        <title>The genome of Artemisia annua provides insight into the evolution of Asteraceae family and artemisinin biosynthesis.</title>
        <authorList>
            <person name="Shen Q."/>
            <person name="Zhang L."/>
            <person name="Liao Z."/>
            <person name="Wang S."/>
            <person name="Yan T."/>
            <person name="Shi P."/>
            <person name="Liu M."/>
            <person name="Fu X."/>
            <person name="Pan Q."/>
            <person name="Wang Y."/>
            <person name="Lv Z."/>
            <person name="Lu X."/>
            <person name="Zhang F."/>
            <person name="Jiang W."/>
            <person name="Ma Y."/>
            <person name="Chen M."/>
            <person name="Hao X."/>
            <person name="Li L."/>
            <person name="Tang Y."/>
            <person name="Lv G."/>
            <person name="Zhou Y."/>
            <person name="Sun X."/>
            <person name="Brodelius P.E."/>
            <person name="Rose J.K.C."/>
            <person name="Tang K."/>
        </authorList>
    </citation>
    <scope>NUCLEOTIDE SEQUENCE [LARGE SCALE GENOMIC DNA]</scope>
    <source>
        <strain evidence="2">cv. Huhao1</strain>
        <tissue evidence="1">Leaf</tissue>
    </source>
</reference>
<dbReference type="AlphaFoldDB" id="A0A2U1LT71"/>
<dbReference type="STRING" id="35608.A0A2U1LT71"/>
<evidence type="ECO:0000313" key="2">
    <source>
        <dbReference type="Proteomes" id="UP000245207"/>
    </source>
</evidence>
<gene>
    <name evidence="1" type="ORF">CTI12_AA458790</name>
</gene>
<dbReference type="Proteomes" id="UP000245207">
    <property type="component" value="Unassembled WGS sequence"/>
</dbReference>
<proteinExistence type="predicted"/>
<evidence type="ECO:0000313" key="1">
    <source>
        <dbReference type="EMBL" id="PWA52190.1"/>
    </source>
</evidence>
<keyword evidence="2" id="KW-1185">Reference proteome</keyword>
<organism evidence="1 2">
    <name type="scientific">Artemisia annua</name>
    <name type="common">Sweet wormwood</name>
    <dbReference type="NCBI Taxonomy" id="35608"/>
    <lineage>
        <taxon>Eukaryota</taxon>
        <taxon>Viridiplantae</taxon>
        <taxon>Streptophyta</taxon>
        <taxon>Embryophyta</taxon>
        <taxon>Tracheophyta</taxon>
        <taxon>Spermatophyta</taxon>
        <taxon>Magnoliopsida</taxon>
        <taxon>eudicotyledons</taxon>
        <taxon>Gunneridae</taxon>
        <taxon>Pentapetalae</taxon>
        <taxon>asterids</taxon>
        <taxon>campanulids</taxon>
        <taxon>Asterales</taxon>
        <taxon>Asteraceae</taxon>
        <taxon>Asteroideae</taxon>
        <taxon>Anthemideae</taxon>
        <taxon>Artemisiinae</taxon>
        <taxon>Artemisia</taxon>
    </lineage>
</organism>
<dbReference type="EMBL" id="PKPP01007877">
    <property type="protein sequence ID" value="PWA52190.1"/>
    <property type="molecule type" value="Genomic_DNA"/>
</dbReference>
<accession>A0A2U1LT71</accession>
<name>A0A2U1LT71_ARTAN</name>
<protein>
    <submittedName>
        <fullName evidence="1">F-box protein</fullName>
    </submittedName>
</protein>